<proteinExistence type="predicted"/>
<feature type="transmembrane region" description="Helical" evidence="2">
    <location>
        <begin position="108"/>
        <end position="126"/>
    </location>
</feature>
<name>A0A6J4V4H1_9BACT</name>
<evidence type="ECO:0000256" key="2">
    <source>
        <dbReference type="SAM" id="Phobius"/>
    </source>
</evidence>
<dbReference type="AlphaFoldDB" id="A0A6J4V4H1"/>
<gene>
    <name evidence="3" type="ORF">AVDCRST_MAG49-3214</name>
</gene>
<keyword evidence="2" id="KW-0472">Membrane</keyword>
<protein>
    <submittedName>
        <fullName evidence="3">Uncharacterized protein</fullName>
    </submittedName>
</protein>
<feature type="compositionally biased region" description="Basic residues" evidence="1">
    <location>
        <begin position="14"/>
        <end position="24"/>
    </location>
</feature>
<organism evidence="3">
    <name type="scientific">uncultured Thermomicrobiales bacterium</name>
    <dbReference type="NCBI Taxonomy" id="1645740"/>
    <lineage>
        <taxon>Bacteria</taxon>
        <taxon>Pseudomonadati</taxon>
        <taxon>Thermomicrobiota</taxon>
        <taxon>Thermomicrobia</taxon>
        <taxon>Thermomicrobiales</taxon>
        <taxon>environmental samples</taxon>
    </lineage>
</organism>
<reference evidence="3" key="1">
    <citation type="submission" date="2020-02" db="EMBL/GenBank/DDBJ databases">
        <authorList>
            <person name="Meier V. D."/>
        </authorList>
    </citation>
    <scope>NUCLEOTIDE SEQUENCE</scope>
    <source>
        <strain evidence="3">AVDCRST_MAG49</strain>
    </source>
</reference>
<feature type="compositionally biased region" description="Low complexity" evidence="1">
    <location>
        <begin position="1"/>
        <end position="13"/>
    </location>
</feature>
<keyword evidence="2" id="KW-1133">Transmembrane helix</keyword>
<dbReference type="EMBL" id="CADCWG010000214">
    <property type="protein sequence ID" value="CAA9567047.1"/>
    <property type="molecule type" value="Genomic_DNA"/>
</dbReference>
<keyword evidence="2" id="KW-0812">Transmembrane</keyword>
<feature type="compositionally biased region" description="Low complexity" evidence="1">
    <location>
        <begin position="27"/>
        <end position="42"/>
    </location>
</feature>
<evidence type="ECO:0000256" key="1">
    <source>
        <dbReference type="SAM" id="MobiDB-lite"/>
    </source>
</evidence>
<evidence type="ECO:0000313" key="3">
    <source>
        <dbReference type="EMBL" id="CAA9567047.1"/>
    </source>
</evidence>
<feature type="region of interest" description="Disordered" evidence="1">
    <location>
        <begin position="1"/>
        <end position="91"/>
    </location>
</feature>
<sequence length="127" mass="13711">MGSARTRQTTTGRPRGKRNAPRRLNRAEQQALAARSSQARASRPTEPAVGPTTSSLGGVLPTGVTAPRVIADAPARREGANRRRPTSQPMTISRDQEFRFIRADLRRLLVTAAALLVLMLALLAFVG</sequence>
<accession>A0A6J4V4H1</accession>